<keyword evidence="3" id="KW-0813">Transport</keyword>
<evidence type="ECO:0000256" key="2">
    <source>
        <dbReference type="ARBA" id="ARBA00008180"/>
    </source>
</evidence>
<dbReference type="GO" id="GO:0015031">
    <property type="term" value="P:protein transport"/>
    <property type="evidence" value="ECO:0007669"/>
    <property type="project" value="UniProtKB-KW"/>
</dbReference>
<sequence length="695" mass="77347">MASLLEDDAIDVNQANEIKEAVEQGIDLQEFSSNLTSKLRTVEDALVQDYISKVPELQSLQSNIDACDSFLNSMTELLRGFQTDLGAVSQEIATLQSRSQVLKLGHTNRQSLQARLSEVVDSSVLPPELIQTLVEGDVNESFQEAVTSLDAKMAFVKKNKARHIRAFKDVGPELERLRNKVAEKAREFFLDKIRALRNANTNLQMHQANVLLRYKPLNEFLLQWHPEVAQEVRGHYVHVVARYHQALFERYTKTLSKFVPVNERNHLFGAMHEEGRDRIVGSAMAFFKAPLGASLGGSSSNPAAQSDPTSRFALGDRARFLRDVDAPVIMAQNVEESSKHPIEQVVRSLVRMLVDTLSTEYGFDSVFYLNRRTRLGSPAAIAQAVFVQVFEPSLKVVAASLAQCINGSTDVVGLALSTLVMRHHAQILEARGVSVASLMAFVSGLETQFVDRYAVVMGMHAESLRKLSDYGQPGALQLISRAYAELASAILSLELPTLNTSLRLLRGEVERLVQATADGQQDSKSRLALLISSYDAISSVLDANTNTHFAGATKPSDYDQEQQHWQRILHHRTMDYVDALLAPRFGFLIQFVEETEPRIPLDCVSPSAFEEISIKFGQSWRGAIGELAQGVHDEFSQSRQGPVVVQAVLAQVTMYWQRYHSLLEKRFPKGGAPFRSPPVGAQNVMVEVKKYRAVT</sequence>
<accession>A0A1Y2H5B7</accession>
<evidence type="ECO:0000259" key="7">
    <source>
        <dbReference type="Pfam" id="PF20655"/>
    </source>
</evidence>
<name>A0A1Y2H5B7_9FUNG</name>
<dbReference type="GO" id="GO:0032456">
    <property type="term" value="P:endocytic recycling"/>
    <property type="evidence" value="ECO:0007669"/>
    <property type="project" value="TreeGrafter"/>
</dbReference>
<dbReference type="GO" id="GO:0042147">
    <property type="term" value="P:retrograde transport, endosome to Golgi"/>
    <property type="evidence" value="ECO:0007669"/>
    <property type="project" value="TreeGrafter"/>
</dbReference>
<evidence type="ECO:0000256" key="5">
    <source>
        <dbReference type="ARBA" id="ARBA00023034"/>
    </source>
</evidence>
<comment type="subcellular location">
    <subcellularLocation>
        <location evidence="1">Golgi apparatus</location>
        <location evidence="1">trans-Golgi network</location>
    </subcellularLocation>
</comment>
<dbReference type="PANTHER" id="PTHR14190">
    <property type="entry name" value="SUPPRESSOR OF ACTIN MUTATIONS 2/VACUOLAR PROTEIN SORTING 52"/>
    <property type="match status" value="1"/>
</dbReference>
<evidence type="ECO:0000259" key="6">
    <source>
        <dbReference type="Pfam" id="PF04129"/>
    </source>
</evidence>
<dbReference type="PANTHER" id="PTHR14190:SF7">
    <property type="entry name" value="VACUOLAR PROTEIN SORTING-ASSOCIATED PROTEIN 52 HOMOLOG"/>
    <property type="match status" value="1"/>
</dbReference>
<evidence type="ECO:0000313" key="9">
    <source>
        <dbReference type="Proteomes" id="UP000193411"/>
    </source>
</evidence>
<dbReference type="GO" id="GO:0006896">
    <property type="term" value="P:Golgi to vacuole transport"/>
    <property type="evidence" value="ECO:0007669"/>
    <property type="project" value="TreeGrafter"/>
</dbReference>
<evidence type="ECO:0000256" key="3">
    <source>
        <dbReference type="ARBA" id="ARBA00022448"/>
    </source>
</evidence>
<comment type="similarity">
    <text evidence="2">Belongs to the VPS52 family.</text>
</comment>
<evidence type="ECO:0000256" key="4">
    <source>
        <dbReference type="ARBA" id="ARBA00022927"/>
    </source>
</evidence>
<keyword evidence="5" id="KW-0333">Golgi apparatus</keyword>
<dbReference type="STRING" id="765915.A0A1Y2H5B7"/>
<organism evidence="8 9">
    <name type="scientific">Catenaria anguillulae PL171</name>
    <dbReference type="NCBI Taxonomy" id="765915"/>
    <lineage>
        <taxon>Eukaryota</taxon>
        <taxon>Fungi</taxon>
        <taxon>Fungi incertae sedis</taxon>
        <taxon>Blastocladiomycota</taxon>
        <taxon>Blastocladiomycetes</taxon>
        <taxon>Blastocladiales</taxon>
        <taxon>Catenariaceae</taxon>
        <taxon>Catenaria</taxon>
    </lineage>
</organism>
<gene>
    <name evidence="8" type="ORF">BCR44DRAFT_39854</name>
</gene>
<keyword evidence="4" id="KW-0653">Protein transport</keyword>
<dbReference type="GO" id="GO:0019905">
    <property type="term" value="F:syntaxin binding"/>
    <property type="evidence" value="ECO:0007669"/>
    <property type="project" value="TreeGrafter"/>
</dbReference>
<feature type="domain" description="Vps52 C-terminal" evidence="7">
    <location>
        <begin position="304"/>
        <end position="546"/>
    </location>
</feature>
<dbReference type="Pfam" id="PF04129">
    <property type="entry name" value="Vps52_CC"/>
    <property type="match status" value="1"/>
</dbReference>
<evidence type="ECO:0000313" key="8">
    <source>
        <dbReference type="EMBL" id="ORZ29767.1"/>
    </source>
</evidence>
<dbReference type="OrthoDB" id="19482at2759"/>
<dbReference type="GO" id="GO:0000938">
    <property type="term" value="C:GARP complex"/>
    <property type="evidence" value="ECO:0007669"/>
    <property type="project" value="TreeGrafter"/>
</dbReference>
<dbReference type="GO" id="GO:0005829">
    <property type="term" value="C:cytosol"/>
    <property type="evidence" value="ECO:0007669"/>
    <property type="project" value="GOC"/>
</dbReference>
<dbReference type="InterPro" id="IPR007258">
    <property type="entry name" value="Vps52"/>
</dbReference>
<dbReference type="InterPro" id="IPR048361">
    <property type="entry name" value="Vps52_C"/>
</dbReference>
<dbReference type="Proteomes" id="UP000193411">
    <property type="component" value="Unassembled WGS sequence"/>
</dbReference>
<feature type="domain" description="Vps52 coiled-coil" evidence="6">
    <location>
        <begin position="49"/>
        <end position="221"/>
    </location>
</feature>
<keyword evidence="9" id="KW-1185">Reference proteome</keyword>
<protein>
    <submittedName>
        <fullName evidence="8">Sac2 family-domain-containing protein</fullName>
    </submittedName>
</protein>
<dbReference type="Pfam" id="PF20655">
    <property type="entry name" value="Vps52_C"/>
    <property type="match status" value="1"/>
</dbReference>
<dbReference type="InterPro" id="IPR048319">
    <property type="entry name" value="Vps52_CC"/>
</dbReference>
<proteinExistence type="inferred from homology"/>
<dbReference type="AlphaFoldDB" id="A0A1Y2H5B7"/>
<reference evidence="8 9" key="1">
    <citation type="submission" date="2016-07" db="EMBL/GenBank/DDBJ databases">
        <title>Pervasive Adenine N6-methylation of Active Genes in Fungi.</title>
        <authorList>
            <consortium name="DOE Joint Genome Institute"/>
            <person name="Mondo S.J."/>
            <person name="Dannebaum R.O."/>
            <person name="Kuo R.C."/>
            <person name="Labutti K."/>
            <person name="Haridas S."/>
            <person name="Kuo A."/>
            <person name="Salamov A."/>
            <person name="Ahrendt S.R."/>
            <person name="Lipzen A."/>
            <person name="Sullivan W."/>
            <person name="Andreopoulos W.B."/>
            <person name="Clum A."/>
            <person name="Lindquist E."/>
            <person name="Daum C."/>
            <person name="Ramamoorthy G.K."/>
            <person name="Gryganskyi A."/>
            <person name="Culley D."/>
            <person name="Magnuson J.K."/>
            <person name="James T.Y."/>
            <person name="O'Malley M.A."/>
            <person name="Stajich J.E."/>
            <person name="Spatafora J.W."/>
            <person name="Visel A."/>
            <person name="Grigoriev I.V."/>
        </authorList>
    </citation>
    <scope>NUCLEOTIDE SEQUENCE [LARGE SCALE GENOMIC DNA]</scope>
    <source>
        <strain evidence="8 9">PL171</strain>
    </source>
</reference>
<dbReference type="EMBL" id="MCFL01000128">
    <property type="protein sequence ID" value="ORZ29767.1"/>
    <property type="molecule type" value="Genomic_DNA"/>
</dbReference>
<comment type="caution">
    <text evidence="8">The sequence shown here is derived from an EMBL/GenBank/DDBJ whole genome shotgun (WGS) entry which is preliminary data.</text>
</comment>
<evidence type="ECO:0000256" key="1">
    <source>
        <dbReference type="ARBA" id="ARBA00004601"/>
    </source>
</evidence>